<evidence type="ECO:0000313" key="3">
    <source>
        <dbReference type="Proteomes" id="UP001213681"/>
    </source>
</evidence>
<reference evidence="2" key="1">
    <citation type="submission" date="2022-12" db="EMBL/GenBank/DDBJ databases">
        <authorList>
            <person name="Petersen C."/>
        </authorList>
    </citation>
    <scope>NUCLEOTIDE SEQUENCE</scope>
    <source>
        <strain evidence="2">IBT 16125</strain>
    </source>
</reference>
<reference evidence="2" key="2">
    <citation type="journal article" date="2023" name="IMA Fungus">
        <title>Comparative genomic study of the Penicillium genus elucidates a diverse pangenome and 15 lateral gene transfer events.</title>
        <authorList>
            <person name="Petersen C."/>
            <person name="Sorensen T."/>
            <person name="Nielsen M.R."/>
            <person name="Sondergaard T.E."/>
            <person name="Sorensen J.L."/>
            <person name="Fitzpatrick D.A."/>
            <person name="Frisvad J.C."/>
            <person name="Nielsen K.L."/>
        </authorList>
    </citation>
    <scope>NUCLEOTIDE SEQUENCE</scope>
    <source>
        <strain evidence="2">IBT 16125</strain>
    </source>
</reference>
<proteinExistence type="predicted"/>
<dbReference type="EMBL" id="JAPVEA010000008">
    <property type="protein sequence ID" value="KAJ5438714.1"/>
    <property type="molecule type" value="Genomic_DNA"/>
</dbReference>
<sequence length="70" mass="7900">MMREKGDKPQEDSDDDNDPNDPDGNEDLETHKEDAPSPNDDGEDVNKHTYGYENEDGTYTIVKGYVPPDQ</sequence>
<dbReference type="GeneID" id="81603337"/>
<feature type="compositionally biased region" description="Basic and acidic residues" evidence="1">
    <location>
        <begin position="1"/>
        <end position="11"/>
    </location>
</feature>
<dbReference type="AlphaFoldDB" id="A0AAD6C089"/>
<dbReference type="RefSeq" id="XP_056761943.1">
    <property type="nucleotide sequence ID" value="XM_056913094.1"/>
</dbReference>
<comment type="caution">
    <text evidence="2">The sequence shown here is derived from an EMBL/GenBank/DDBJ whole genome shotgun (WGS) entry which is preliminary data.</text>
</comment>
<organism evidence="2 3">
    <name type="scientific">Penicillium daleae</name>
    <dbReference type="NCBI Taxonomy" id="63821"/>
    <lineage>
        <taxon>Eukaryota</taxon>
        <taxon>Fungi</taxon>
        <taxon>Dikarya</taxon>
        <taxon>Ascomycota</taxon>
        <taxon>Pezizomycotina</taxon>
        <taxon>Eurotiomycetes</taxon>
        <taxon>Eurotiomycetidae</taxon>
        <taxon>Eurotiales</taxon>
        <taxon>Aspergillaceae</taxon>
        <taxon>Penicillium</taxon>
    </lineage>
</organism>
<accession>A0AAD6C089</accession>
<evidence type="ECO:0000256" key="1">
    <source>
        <dbReference type="SAM" id="MobiDB-lite"/>
    </source>
</evidence>
<feature type="region of interest" description="Disordered" evidence="1">
    <location>
        <begin position="1"/>
        <end position="70"/>
    </location>
</feature>
<dbReference type="Proteomes" id="UP001213681">
    <property type="component" value="Unassembled WGS sequence"/>
</dbReference>
<gene>
    <name evidence="2" type="ORF">N7458_009712</name>
</gene>
<name>A0AAD6C089_9EURO</name>
<keyword evidence="3" id="KW-1185">Reference proteome</keyword>
<protein>
    <submittedName>
        <fullName evidence="2">Uncharacterized protein</fullName>
    </submittedName>
</protein>
<evidence type="ECO:0000313" key="2">
    <source>
        <dbReference type="EMBL" id="KAJ5438714.1"/>
    </source>
</evidence>
<feature type="compositionally biased region" description="Acidic residues" evidence="1">
    <location>
        <begin position="12"/>
        <end position="27"/>
    </location>
</feature>